<dbReference type="PANTHER" id="PTHR32322">
    <property type="entry name" value="INNER MEMBRANE TRANSPORTER"/>
    <property type="match status" value="1"/>
</dbReference>
<evidence type="ECO:0000313" key="8">
    <source>
        <dbReference type="EMBL" id="AUI07681.1"/>
    </source>
</evidence>
<evidence type="ECO:0000259" key="7">
    <source>
        <dbReference type="Pfam" id="PF00892"/>
    </source>
</evidence>
<dbReference type="GO" id="GO:0016020">
    <property type="term" value="C:membrane"/>
    <property type="evidence" value="ECO:0007669"/>
    <property type="project" value="UniProtKB-SubCell"/>
</dbReference>
<keyword evidence="4 6" id="KW-1133">Transmembrane helix</keyword>
<reference evidence="8 11" key="2">
    <citation type="submission" date="2017-12" db="EMBL/GenBank/DDBJ databases">
        <title>Complete Genome Sequence of Stenotrophomonas maltophilia CSM2.</title>
        <authorList>
            <person name="Castro-Jaimes S."/>
            <person name="Lopez-Leal G."/>
            <person name="Barberena Jonas C."/>
            <person name="Bustos P."/>
            <person name="Perez-Oseguera A."/>
            <person name="Cevallos M.A."/>
        </authorList>
    </citation>
    <scope>NUCLEOTIDE SEQUENCE [LARGE SCALE GENOMIC DNA]</scope>
    <source>
        <strain evidence="8 11">CSM2</strain>
    </source>
</reference>
<feature type="transmembrane region" description="Helical" evidence="6">
    <location>
        <begin position="265"/>
        <end position="285"/>
    </location>
</feature>
<dbReference type="InterPro" id="IPR050638">
    <property type="entry name" value="AA-Vitamin_Transporters"/>
</dbReference>
<dbReference type="InterPro" id="IPR037185">
    <property type="entry name" value="EmrE-like"/>
</dbReference>
<feature type="transmembrane region" description="Helical" evidence="6">
    <location>
        <begin position="119"/>
        <end position="138"/>
    </location>
</feature>
<evidence type="ECO:0000256" key="3">
    <source>
        <dbReference type="ARBA" id="ARBA00022692"/>
    </source>
</evidence>
<dbReference type="PANTHER" id="PTHR32322:SF2">
    <property type="entry name" value="EAMA DOMAIN-CONTAINING PROTEIN"/>
    <property type="match status" value="1"/>
</dbReference>
<evidence type="ECO:0000256" key="1">
    <source>
        <dbReference type="ARBA" id="ARBA00004141"/>
    </source>
</evidence>
<evidence type="ECO:0000313" key="11">
    <source>
        <dbReference type="Proteomes" id="UP000234414"/>
    </source>
</evidence>
<keyword evidence="3 6" id="KW-0812">Transmembrane</keyword>
<keyword evidence="5 6" id="KW-0472">Membrane</keyword>
<dbReference type="EMBL" id="NEQV01000007">
    <property type="protein sequence ID" value="PJL24688.1"/>
    <property type="molecule type" value="Genomic_DNA"/>
</dbReference>
<comment type="subcellular location">
    <subcellularLocation>
        <location evidence="1">Membrane</location>
        <topology evidence="1">Multi-pass membrane protein</topology>
    </subcellularLocation>
</comment>
<proteinExistence type="inferred from homology"/>
<organism evidence="9 10">
    <name type="scientific">Stenotrophomonas maltophilia</name>
    <name type="common">Pseudomonas maltophilia</name>
    <name type="synonym">Xanthomonas maltophilia</name>
    <dbReference type="NCBI Taxonomy" id="40324"/>
    <lineage>
        <taxon>Bacteria</taxon>
        <taxon>Pseudomonadati</taxon>
        <taxon>Pseudomonadota</taxon>
        <taxon>Gammaproteobacteria</taxon>
        <taxon>Lysobacterales</taxon>
        <taxon>Lysobacteraceae</taxon>
        <taxon>Stenotrophomonas</taxon>
        <taxon>Stenotrophomonas maltophilia group</taxon>
    </lineage>
</organism>
<dbReference type="SUPFAM" id="SSF103481">
    <property type="entry name" value="Multidrug resistance efflux transporter EmrE"/>
    <property type="match status" value="2"/>
</dbReference>
<comment type="similarity">
    <text evidence="2">Belongs to the EamA transporter family.</text>
</comment>
<gene>
    <name evidence="9" type="ORF">B9Y64_19195</name>
    <name evidence="8" type="ORF">SmaCSM2_10980</name>
</gene>
<feature type="transmembrane region" description="Helical" evidence="6">
    <location>
        <begin position="153"/>
        <end position="170"/>
    </location>
</feature>
<evidence type="ECO:0000313" key="10">
    <source>
        <dbReference type="Proteomes" id="UP000230167"/>
    </source>
</evidence>
<feature type="transmembrane region" description="Helical" evidence="6">
    <location>
        <begin position="182"/>
        <end position="201"/>
    </location>
</feature>
<feature type="transmembrane region" description="Helical" evidence="6">
    <location>
        <begin position="64"/>
        <end position="84"/>
    </location>
</feature>
<evidence type="ECO:0000256" key="6">
    <source>
        <dbReference type="SAM" id="Phobius"/>
    </source>
</evidence>
<dbReference type="EMBL" id="CP025298">
    <property type="protein sequence ID" value="AUI07681.1"/>
    <property type="molecule type" value="Genomic_DNA"/>
</dbReference>
<dbReference type="RefSeq" id="WP_043033504.1">
    <property type="nucleotide sequence ID" value="NZ_CBCPIZ010000003.1"/>
</dbReference>
<dbReference type="AlphaFoldDB" id="A0A2J0U6T8"/>
<sequence length="302" mass="31797">MYYLLPLLACLLWGANTIVTKLAAGTVGPVDISFWRWLAAAIILLPFALPRLKSNLAVLKANWARFLVLGALGGVMFQCLAYYAAHFTSATNMGVIQALIPLIALALSRIFMGHAVRGGAVIGSIISLVGVIAVVSHGDFEALVSHGINKGDALMLLGALAFATYNLLMHKWRIPVTLIESLFLQAMSATILLLPLFLVAGTGVQGGAAIGCIAFAAIGASIMAPLAWMTGLHRLGSARVAGFFNLVPIVTALLAVVVLKESLSTWVVGGGLMAVFGVVLAEYAARKKPDEVMVVDDTSTKR</sequence>
<dbReference type="OrthoDB" id="4167046at2"/>
<reference evidence="9 10" key="1">
    <citation type="journal article" date="2017" name="Front. Microbiol.">
        <title>Double-Face Meets the Bacterial World: The Opportunistic Pathogen Stenotrophomonas maltophilia.</title>
        <authorList>
            <person name="Lira F."/>
            <person name="Berg G."/>
            <person name="Martinez J.L."/>
        </authorList>
    </citation>
    <scope>NUCLEOTIDE SEQUENCE [LARGE SCALE GENOMIC DNA]</scope>
    <source>
        <strain evidence="9 10">EA1</strain>
    </source>
</reference>
<feature type="transmembrane region" description="Helical" evidence="6">
    <location>
        <begin position="240"/>
        <end position="259"/>
    </location>
</feature>
<feature type="transmembrane region" description="Helical" evidence="6">
    <location>
        <begin position="90"/>
        <end position="107"/>
    </location>
</feature>
<evidence type="ECO:0000256" key="4">
    <source>
        <dbReference type="ARBA" id="ARBA00022989"/>
    </source>
</evidence>
<feature type="domain" description="EamA" evidence="7">
    <location>
        <begin position="150"/>
        <end position="280"/>
    </location>
</feature>
<evidence type="ECO:0000256" key="5">
    <source>
        <dbReference type="ARBA" id="ARBA00023136"/>
    </source>
</evidence>
<protein>
    <submittedName>
        <fullName evidence="9">EamA family transporter</fullName>
    </submittedName>
    <submittedName>
        <fullName evidence="8">EamA/RhaT family transporter</fullName>
    </submittedName>
</protein>
<feature type="domain" description="EamA" evidence="7">
    <location>
        <begin position="3"/>
        <end position="135"/>
    </location>
</feature>
<dbReference type="Proteomes" id="UP000234414">
    <property type="component" value="Chromosome"/>
</dbReference>
<feature type="transmembrane region" description="Helical" evidence="6">
    <location>
        <begin position="207"/>
        <end position="228"/>
    </location>
</feature>
<dbReference type="Pfam" id="PF00892">
    <property type="entry name" value="EamA"/>
    <property type="match status" value="2"/>
</dbReference>
<evidence type="ECO:0000313" key="9">
    <source>
        <dbReference type="EMBL" id="PJL24688.1"/>
    </source>
</evidence>
<dbReference type="InterPro" id="IPR000620">
    <property type="entry name" value="EamA_dom"/>
</dbReference>
<feature type="transmembrane region" description="Helical" evidence="6">
    <location>
        <begin position="34"/>
        <end position="52"/>
    </location>
</feature>
<name>A0A2J0U6T8_STEMA</name>
<dbReference type="Proteomes" id="UP000230167">
    <property type="component" value="Unassembled WGS sequence"/>
</dbReference>
<accession>A0A2J0U6T8</accession>
<evidence type="ECO:0000256" key="2">
    <source>
        <dbReference type="ARBA" id="ARBA00007362"/>
    </source>
</evidence>